<reference evidence="1 2" key="1">
    <citation type="submission" date="2019-08" db="EMBL/GenBank/DDBJ databases">
        <title>Draft genome sequencing and comparative genomics of hatchery-associated Vibrios.</title>
        <authorList>
            <person name="Kehlet-Delgado H."/>
            <person name="Mueller R.S."/>
        </authorList>
    </citation>
    <scope>NUCLEOTIDE SEQUENCE [LARGE SCALE GENOMIC DNA]</scope>
    <source>
        <strain evidence="1 2">00-78-3</strain>
    </source>
</reference>
<organism evidence="1 2">
    <name type="scientific">Vibrio rotiferianus</name>
    <dbReference type="NCBI Taxonomy" id="190895"/>
    <lineage>
        <taxon>Bacteria</taxon>
        <taxon>Pseudomonadati</taxon>
        <taxon>Pseudomonadota</taxon>
        <taxon>Gammaproteobacteria</taxon>
        <taxon>Vibrionales</taxon>
        <taxon>Vibrionaceae</taxon>
        <taxon>Vibrio</taxon>
    </lineage>
</organism>
<evidence type="ECO:0000313" key="1">
    <source>
        <dbReference type="EMBL" id="NOH47910.1"/>
    </source>
</evidence>
<accession>A0A7Y3Z884</accession>
<dbReference type="RefSeq" id="WP_138941316.1">
    <property type="nucleotide sequence ID" value="NZ_JBJYJP010000001.1"/>
</dbReference>
<evidence type="ECO:0000313" key="2">
    <source>
        <dbReference type="Proteomes" id="UP000572072"/>
    </source>
</evidence>
<dbReference type="AlphaFoldDB" id="A0A7Y3Z884"/>
<gene>
    <name evidence="1" type="ORF">F0262_07555</name>
</gene>
<dbReference type="Proteomes" id="UP000572072">
    <property type="component" value="Unassembled WGS sequence"/>
</dbReference>
<comment type="caution">
    <text evidence="1">The sequence shown here is derived from an EMBL/GenBank/DDBJ whole genome shotgun (WGS) entry which is preliminary data.</text>
</comment>
<dbReference type="EMBL" id="VTYN01000006">
    <property type="protein sequence ID" value="NOH47910.1"/>
    <property type="molecule type" value="Genomic_DNA"/>
</dbReference>
<name>A0A7Y3Z884_9VIBR</name>
<sequence>MQQDERWSQEKQWLEQVDMSLTDKQCHALGWQRCSVLTEMLSFLCMALVSCTLVLVRGGSHDH</sequence>
<proteinExistence type="predicted"/>
<protein>
    <submittedName>
        <fullName evidence="1">Uncharacterized protein</fullName>
    </submittedName>
</protein>